<reference evidence="6 7" key="1">
    <citation type="submission" date="2020-04" db="EMBL/GenBank/DDBJ databases">
        <authorList>
            <person name="Hitch T.C.A."/>
            <person name="Wylensek D."/>
            <person name="Clavel T."/>
        </authorList>
    </citation>
    <scope>NUCLEOTIDE SEQUENCE [LARGE SCALE GENOMIC DNA]</scope>
    <source>
        <strain evidence="6 7">WCA-386-APC-2A</strain>
    </source>
</reference>
<accession>A0A1M6TYN8</accession>
<evidence type="ECO:0000256" key="5">
    <source>
        <dbReference type="ARBA" id="ARBA00023136"/>
    </source>
</evidence>
<protein>
    <submittedName>
        <fullName evidence="6">Amino acid permease</fullName>
    </submittedName>
</protein>
<keyword evidence="3" id="KW-0812">Transmembrane</keyword>
<dbReference type="PANTHER" id="PTHR43243:SF4">
    <property type="entry name" value="CATIONIC AMINO ACID TRANSPORTER 4"/>
    <property type="match status" value="1"/>
</dbReference>
<sequence>MSFFHTKSVAQLHADSENSNLNKDLGVMDLTFLGVGGIIGAGIFVLTGIAAAKYAGPAISISFALAGLLCILVGLAYSEFASMIPSSGSVYSYTFASLGEGMAFLTGWSLLLGYTVTGSAVAVGFSGYLAGILKSYGYIIPEVLLKTPAEGGIINLPAVIIILLLALVLIRGTEQSAKLNTALVFITLAAIISFICIATPHVEMANFKPFAPFGVQGILSGTAIVFFSYMGFDAVATSAEECKKPERDLPIGIILSVFICMCLYVAMALSLTGAINYTDLNTPEPVAHALRILHWPGVANLVAVGAIAGIITTLIVYLFGQARIFFAVSRDGLLPASIGKIHPKYHTPYLVTIIGSVTIAIIAGFVPLMHIVELSNTGVLAVFLLNFISLWHMRRKHPEAPRKFHCPCLPVVAVVGVIVCGYLIYALSTLTHLLFLGWMVLGLIIYFAYSSKHSMSSKEQ</sequence>
<dbReference type="GO" id="GO:0015171">
    <property type="term" value="F:amino acid transmembrane transporter activity"/>
    <property type="evidence" value="ECO:0007669"/>
    <property type="project" value="TreeGrafter"/>
</dbReference>
<comment type="caution">
    <text evidence="6">The sequence shown here is derived from an EMBL/GenBank/DDBJ whole genome shotgun (WGS) entry which is preliminary data.</text>
</comment>
<evidence type="ECO:0000256" key="2">
    <source>
        <dbReference type="ARBA" id="ARBA00022448"/>
    </source>
</evidence>
<dbReference type="EMBL" id="JABBJH010000017">
    <property type="protein sequence ID" value="NMK39736.1"/>
    <property type="molecule type" value="Genomic_DNA"/>
</dbReference>
<dbReference type="GO" id="GO:0016020">
    <property type="term" value="C:membrane"/>
    <property type="evidence" value="ECO:0007669"/>
    <property type="project" value="UniProtKB-SubCell"/>
</dbReference>
<organism evidence="6 7">
    <name type="scientific">Megasphaera elsdenii</name>
    <dbReference type="NCBI Taxonomy" id="907"/>
    <lineage>
        <taxon>Bacteria</taxon>
        <taxon>Bacillati</taxon>
        <taxon>Bacillota</taxon>
        <taxon>Negativicutes</taxon>
        <taxon>Veillonellales</taxon>
        <taxon>Veillonellaceae</taxon>
        <taxon>Megasphaera</taxon>
    </lineage>
</organism>
<proteinExistence type="predicted"/>
<name>A0A1M6TYN8_MEGEL</name>
<evidence type="ECO:0000256" key="3">
    <source>
        <dbReference type="ARBA" id="ARBA00022692"/>
    </source>
</evidence>
<evidence type="ECO:0000313" key="7">
    <source>
        <dbReference type="Proteomes" id="UP000536773"/>
    </source>
</evidence>
<dbReference type="PIRSF" id="PIRSF006060">
    <property type="entry name" value="AA_transporter"/>
    <property type="match status" value="1"/>
</dbReference>
<keyword evidence="2" id="KW-0813">Transport</keyword>
<keyword evidence="5" id="KW-0472">Membrane</keyword>
<dbReference type="PANTHER" id="PTHR43243">
    <property type="entry name" value="INNER MEMBRANE TRANSPORTER YGJI-RELATED"/>
    <property type="match status" value="1"/>
</dbReference>
<evidence type="ECO:0000256" key="1">
    <source>
        <dbReference type="ARBA" id="ARBA00004141"/>
    </source>
</evidence>
<dbReference type="RefSeq" id="WP_072983874.1">
    <property type="nucleotide sequence ID" value="NZ_FRAK01000024.1"/>
</dbReference>
<dbReference type="Proteomes" id="UP000536773">
    <property type="component" value="Unassembled WGS sequence"/>
</dbReference>
<keyword evidence="4" id="KW-1133">Transmembrane helix</keyword>
<dbReference type="Pfam" id="PF13520">
    <property type="entry name" value="AA_permease_2"/>
    <property type="match status" value="1"/>
</dbReference>
<dbReference type="AlphaFoldDB" id="A0A1M6TYN8"/>
<comment type="subcellular location">
    <subcellularLocation>
        <location evidence="1">Membrane</location>
        <topology evidence="1">Multi-pass membrane protein</topology>
    </subcellularLocation>
</comment>
<dbReference type="InterPro" id="IPR002293">
    <property type="entry name" value="AA/rel_permease1"/>
</dbReference>
<evidence type="ECO:0000313" key="6">
    <source>
        <dbReference type="EMBL" id="NMK39736.1"/>
    </source>
</evidence>
<evidence type="ECO:0000256" key="4">
    <source>
        <dbReference type="ARBA" id="ARBA00022989"/>
    </source>
</evidence>
<dbReference type="Gene3D" id="1.20.1740.10">
    <property type="entry name" value="Amino acid/polyamine transporter I"/>
    <property type="match status" value="1"/>
</dbReference>
<gene>
    <name evidence="6" type="ORF">HG933_10225</name>
</gene>